<dbReference type="EMBL" id="LRBV02000004">
    <property type="status" value="NOT_ANNOTATED_CDS"/>
    <property type="molecule type" value="Genomic_DNA"/>
</dbReference>
<name>A0A7N2LGI6_QUELO</name>
<dbReference type="InParanoid" id="A0A7N2LGI6"/>
<sequence length="297" mass="33795">MEGFPRSSSPSFSALSSKAKQLLAALSLSSTPEKRNAAIAAMLKRKSAMLPSVSSKVVTKNITANGQMSLQREPVFYDFLSAMEKRDRESQPRQAELSKTNNQPELEEVSTDLKLGCGPCITQKRKSPENFASNVSLSYQASGIKRMKLKSDLEKEERHGGVSLKLKLGFDDPWVMRKRIEADYTNEQWFSLFLETTYLGKRILTACEQKRIEGAIIRYGLKIPVVVWDFDTKSVHQLLIKQRTNGSNVILEDWINEFVLRRGIKEGDEIGLFWDESNLRFNFSILKRNFSRESSLN</sequence>
<dbReference type="Gramene" id="QL04p044927:mrna">
    <property type="protein sequence ID" value="QL04p044927:mrna:CDS:1"/>
    <property type="gene ID" value="QL04p044927"/>
</dbReference>
<feature type="region of interest" description="Disordered" evidence="6">
    <location>
        <begin position="87"/>
        <end position="109"/>
    </location>
</feature>
<dbReference type="Proteomes" id="UP000594261">
    <property type="component" value="Chromosome 4"/>
</dbReference>
<keyword evidence="4" id="KW-0804">Transcription</keyword>
<dbReference type="GO" id="GO:0005634">
    <property type="term" value="C:nucleus"/>
    <property type="evidence" value="ECO:0007669"/>
    <property type="project" value="UniProtKB-SubCell"/>
</dbReference>
<comment type="subcellular location">
    <subcellularLocation>
        <location evidence="1">Nucleus</location>
    </subcellularLocation>
</comment>
<evidence type="ECO:0000256" key="6">
    <source>
        <dbReference type="SAM" id="MobiDB-lite"/>
    </source>
</evidence>
<evidence type="ECO:0000313" key="7">
    <source>
        <dbReference type="EnsemblPlants" id="QL04p044927:mrna:CDS:1"/>
    </source>
</evidence>
<protein>
    <recommendedName>
        <fullName evidence="9">B3 domain-containing protein</fullName>
    </recommendedName>
</protein>
<dbReference type="AlphaFoldDB" id="A0A7N2LGI6"/>
<dbReference type="Gene3D" id="2.40.330.10">
    <property type="entry name" value="DNA-binding pseudobarrel domain"/>
    <property type="match status" value="1"/>
</dbReference>
<dbReference type="OMA" id="RIEADYT"/>
<keyword evidence="3" id="KW-0238">DNA-binding</keyword>
<dbReference type="PANTHER" id="PTHR34269">
    <property type="entry name" value="TRANSCRIPTION FACTOR B3-DOMAIN FAMILY-RELATED"/>
    <property type="match status" value="1"/>
</dbReference>
<dbReference type="InterPro" id="IPR051442">
    <property type="entry name" value="B3_domain"/>
</dbReference>
<dbReference type="FunCoup" id="A0A7N2LGI6">
    <property type="interactions" value="78"/>
</dbReference>
<dbReference type="EnsemblPlants" id="QL04p044927:mrna">
    <property type="protein sequence ID" value="QL04p044927:mrna:CDS:1"/>
    <property type="gene ID" value="QL04p044927"/>
</dbReference>
<dbReference type="GO" id="GO:0003677">
    <property type="term" value="F:DNA binding"/>
    <property type="evidence" value="ECO:0007669"/>
    <property type="project" value="UniProtKB-KW"/>
</dbReference>
<evidence type="ECO:0000256" key="2">
    <source>
        <dbReference type="ARBA" id="ARBA00023015"/>
    </source>
</evidence>
<evidence type="ECO:0000313" key="8">
    <source>
        <dbReference type="Proteomes" id="UP000594261"/>
    </source>
</evidence>
<reference evidence="7" key="2">
    <citation type="submission" date="2021-01" db="UniProtKB">
        <authorList>
            <consortium name="EnsemblPlants"/>
        </authorList>
    </citation>
    <scope>IDENTIFICATION</scope>
</reference>
<dbReference type="PANTHER" id="PTHR34269:SF11">
    <property type="entry name" value="B3 DOMAIN PROTEIN"/>
    <property type="match status" value="1"/>
</dbReference>
<organism evidence="7 8">
    <name type="scientific">Quercus lobata</name>
    <name type="common">Valley oak</name>
    <dbReference type="NCBI Taxonomy" id="97700"/>
    <lineage>
        <taxon>Eukaryota</taxon>
        <taxon>Viridiplantae</taxon>
        <taxon>Streptophyta</taxon>
        <taxon>Embryophyta</taxon>
        <taxon>Tracheophyta</taxon>
        <taxon>Spermatophyta</taxon>
        <taxon>Magnoliopsida</taxon>
        <taxon>eudicotyledons</taxon>
        <taxon>Gunneridae</taxon>
        <taxon>Pentapetalae</taxon>
        <taxon>rosids</taxon>
        <taxon>fabids</taxon>
        <taxon>Fagales</taxon>
        <taxon>Fagaceae</taxon>
        <taxon>Quercus</taxon>
    </lineage>
</organism>
<evidence type="ECO:0000256" key="4">
    <source>
        <dbReference type="ARBA" id="ARBA00023163"/>
    </source>
</evidence>
<accession>A0A7N2LGI6</accession>
<keyword evidence="5" id="KW-0539">Nucleus</keyword>
<keyword evidence="2" id="KW-0805">Transcription regulation</keyword>
<proteinExistence type="predicted"/>
<evidence type="ECO:0000256" key="5">
    <source>
        <dbReference type="ARBA" id="ARBA00023242"/>
    </source>
</evidence>
<reference evidence="7 8" key="1">
    <citation type="journal article" date="2016" name="G3 (Bethesda)">
        <title>First Draft Assembly and Annotation of the Genome of a California Endemic Oak Quercus lobata Nee (Fagaceae).</title>
        <authorList>
            <person name="Sork V.L."/>
            <person name="Fitz-Gibbon S.T."/>
            <person name="Puiu D."/>
            <person name="Crepeau M."/>
            <person name="Gugger P.F."/>
            <person name="Sherman R."/>
            <person name="Stevens K."/>
            <person name="Langley C.H."/>
            <person name="Pellegrini M."/>
            <person name="Salzberg S.L."/>
        </authorList>
    </citation>
    <scope>NUCLEOTIDE SEQUENCE [LARGE SCALE GENOMIC DNA]</scope>
    <source>
        <strain evidence="7 8">cv. SW786</strain>
    </source>
</reference>
<evidence type="ECO:0008006" key="9">
    <source>
        <dbReference type="Google" id="ProtNLM"/>
    </source>
</evidence>
<evidence type="ECO:0000256" key="1">
    <source>
        <dbReference type="ARBA" id="ARBA00004123"/>
    </source>
</evidence>
<dbReference type="InterPro" id="IPR015300">
    <property type="entry name" value="DNA-bd_pseudobarrel_sf"/>
</dbReference>
<evidence type="ECO:0000256" key="3">
    <source>
        <dbReference type="ARBA" id="ARBA00023125"/>
    </source>
</evidence>
<keyword evidence="8" id="KW-1185">Reference proteome</keyword>